<feature type="domain" description="Amino acid transporter transmembrane" evidence="8">
    <location>
        <begin position="70"/>
        <end position="462"/>
    </location>
</feature>
<dbReference type="EMBL" id="JAODAN010000001">
    <property type="protein sequence ID" value="KAK1927604.1"/>
    <property type="molecule type" value="Genomic_DNA"/>
</dbReference>
<keyword evidence="10" id="KW-1185">Reference proteome</keyword>
<keyword evidence="3 7" id="KW-0812">Transmembrane</keyword>
<evidence type="ECO:0000256" key="7">
    <source>
        <dbReference type="SAM" id="Phobius"/>
    </source>
</evidence>
<dbReference type="PANTHER" id="PTHR22950:SF683">
    <property type="entry name" value="AMINO ACID TRANSPORTER (EUROFUNG)"/>
    <property type="match status" value="1"/>
</dbReference>
<sequence>MDRIELAPAAAEQTGGAQYDKTKPTDGGELQHQVLESDQDDEAGPSKRRDGVVIDAVWGEIDDSGPNYRNLGWIRATVLEVKLQIGLGILGLPVAFSTLGYVPGVICIVLIGSIMMWTGYVVGAFKVRHPEIYTVADVGQLIWGPIGREVLGFIFWIETVATAGAMLLSISTAFNAITAHAACTVVWAVIGAILVGLVSSIQTLDRVAWLGWIGLVSIMSSVIILMVAVGVNGRPSIAPIDFVIETKAFGNPSFLEAMQSVAVIVFAYAGIPNFFTIIGEMKKPQDYPYSVIACQTFVTCIYVIVACVVYHFAGQYVASPALGTAGSLIKRVCYGIALPSLIVGGMLFAHTGAKYAFVRILRKSRHLARNTPTHYLVWYGTVGATVAIAFIIAESIPVFNDLLSIIGSLLATNVTIQLQTYMWMWDHWRDERTTKWKWMMVMNALIFCGGVLIMVCGTISSIKTIHHSLQVGSTTQPFGCADNSGGV</sequence>
<dbReference type="Pfam" id="PF01490">
    <property type="entry name" value="Aa_trans"/>
    <property type="match status" value="1"/>
</dbReference>
<comment type="caution">
    <text evidence="9">The sequence shown here is derived from an EMBL/GenBank/DDBJ whole genome shotgun (WGS) entry which is preliminary data.</text>
</comment>
<evidence type="ECO:0000256" key="4">
    <source>
        <dbReference type="ARBA" id="ARBA00022989"/>
    </source>
</evidence>
<dbReference type="Proteomes" id="UP001182556">
    <property type="component" value="Unassembled WGS sequence"/>
</dbReference>
<feature type="transmembrane region" description="Helical" evidence="7">
    <location>
        <begin position="177"/>
        <end position="197"/>
    </location>
</feature>
<evidence type="ECO:0000256" key="5">
    <source>
        <dbReference type="ARBA" id="ARBA00023136"/>
    </source>
</evidence>
<comment type="similarity">
    <text evidence="2">Belongs to the amino acid/polyamine transporter 2 family.</text>
</comment>
<dbReference type="GO" id="GO:0016020">
    <property type="term" value="C:membrane"/>
    <property type="evidence" value="ECO:0007669"/>
    <property type="project" value="UniProtKB-SubCell"/>
</dbReference>
<feature type="transmembrane region" description="Helical" evidence="7">
    <location>
        <begin position="150"/>
        <end position="171"/>
    </location>
</feature>
<feature type="transmembrane region" description="Helical" evidence="7">
    <location>
        <begin position="257"/>
        <end position="278"/>
    </location>
</feature>
<evidence type="ECO:0000256" key="3">
    <source>
        <dbReference type="ARBA" id="ARBA00022692"/>
    </source>
</evidence>
<dbReference type="InterPro" id="IPR013057">
    <property type="entry name" value="AA_transpt_TM"/>
</dbReference>
<keyword evidence="4 7" id="KW-1133">Transmembrane helix</keyword>
<dbReference type="AlphaFoldDB" id="A0AAD9FWN9"/>
<feature type="region of interest" description="Disordered" evidence="6">
    <location>
        <begin position="1"/>
        <end position="28"/>
    </location>
</feature>
<protein>
    <submittedName>
        <fullName evidence="9">Transmembrane amino acid transporter protein-domain-containing protein</fullName>
    </submittedName>
</protein>
<feature type="transmembrane region" description="Helical" evidence="7">
    <location>
        <begin position="290"/>
        <end position="312"/>
    </location>
</feature>
<gene>
    <name evidence="9" type="ORF">DB88DRAFT_507681</name>
</gene>
<reference evidence="9" key="1">
    <citation type="submission" date="2023-02" db="EMBL/GenBank/DDBJ databases">
        <title>Identification and recombinant expression of a fungal hydrolase from Papiliotrema laurentii that hydrolyzes apple cutin and clears colloidal polyester polyurethane.</title>
        <authorList>
            <consortium name="DOE Joint Genome Institute"/>
            <person name="Roman V.A."/>
            <person name="Bojanowski C."/>
            <person name="Crable B.R."/>
            <person name="Wagner D.N."/>
            <person name="Hung C.S."/>
            <person name="Nadeau L.J."/>
            <person name="Schratz L."/>
            <person name="Haridas S."/>
            <person name="Pangilinan J."/>
            <person name="Lipzen A."/>
            <person name="Na H."/>
            <person name="Yan M."/>
            <person name="Ng V."/>
            <person name="Grigoriev I.V."/>
            <person name="Spatafora J.W."/>
            <person name="Barlow D."/>
            <person name="Biffinger J."/>
            <person name="Kelley-Loughnane N."/>
            <person name="Varaljay V.A."/>
            <person name="Crookes-Goodson W.J."/>
        </authorList>
    </citation>
    <scope>NUCLEOTIDE SEQUENCE</scope>
    <source>
        <strain evidence="9">5307AH</strain>
    </source>
</reference>
<evidence type="ECO:0000259" key="8">
    <source>
        <dbReference type="Pfam" id="PF01490"/>
    </source>
</evidence>
<evidence type="ECO:0000256" key="2">
    <source>
        <dbReference type="ARBA" id="ARBA00008066"/>
    </source>
</evidence>
<evidence type="ECO:0000256" key="1">
    <source>
        <dbReference type="ARBA" id="ARBA00004141"/>
    </source>
</evidence>
<feature type="transmembrane region" description="Helical" evidence="7">
    <location>
        <begin position="402"/>
        <end position="424"/>
    </location>
</feature>
<dbReference type="GO" id="GO:0015179">
    <property type="term" value="F:L-amino acid transmembrane transporter activity"/>
    <property type="evidence" value="ECO:0007669"/>
    <property type="project" value="TreeGrafter"/>
</dbReference>
<organism evidence="9 10">
    <name type="scientific">Papiliotrema laurentii</name>
    <name type="common">Cryptococcus laurentii</name>
    <dbReference type="NCBI Taxonomy" id="5418"/>
    <lineage>
        <taxon>Eukaryota</taxon>
        <taxon>Fungi</taxon>
        <taxon>Dikarya</taxon>
        <taxon>Basidiomycota</taxon>
        <taxon>Agaricomycotina</taxon>
        <taxon>Tremellomycetes</taxon>
        <taxon>Tremellales</taxon>
        <taxon>Rhynchogastremaceae</taxon>
        <taxon>Papiliotrema</taxon>
    </lineage>
</organism>
<comment type="subcellular location">
    <subcellularLocation>
        <location evidence="1">Membrane</location>
        <topology evidence="1">Multi-pass membrane protein</topology>
    </subcellularLocation>
</comment>
<feature type="transmembrane region" description="Helical" evidence="7">
    <location>
        <begin position="209"/>
        <end position="231"/>
    </location>
</feature>
<feature type="transmembrane region" description="Helical" evidence="7">
    <location>
        <begin position="101"/>
        <end position="122"/>
    </location>
</feature>
<keyword evidence="5 7" id="KW-0472">Membrane</keyword>
<feature type="transmembrane region" description="Helical" evidence="7">
    <location>
        <begin position="436"/>
        <end position="455"/>
    </location>
</feature>
<accession>A0AAD9FWN9</accession>
<evidence type="ECO:0000313" key="10">
    <source>
        <dbReference type="Proteomes" id="UP001182556"/>
    </source>
</evidence>
<dbReference type="Gene3D" id="1.20.1740.10">
    <property type="entry name" value="Amino acid/polyamine transporter I"/>
    <property type="match status" value="1"/>
</dbReference>
<evidence type="ECO:0000313" key="9">
    <source>
        <dbReference type="EMBL" id="KAK1927604.1"/>
    </source>
</evidence>
<name>A0AAD9FWN9_PAPLA</name>
<proteinExistence type="inferred from homology"/>
<evidence type="ECO:0000256" key="6">
    <source>
        <dbReference type="SAM" id="MobiDB-lite"/>
    </source>
</evidence>
<feature type="transmembrane region" description="Helical" evidence="7">
    <location>
        <begin position="376"/>
        <end position="396"/>
    </location>
</feature>
<dbReference type="PANTHER" id="PTHR22950">
    <property type="entry name" value="AMINO ACID TRANSPORTER"/>
    <property type="match status" value="1"/>
</dbReference>
<feature type="transmembrane region" description="Helical" evidence="7">
    <location>
        <begin position="332"/>
        <end position="355"/>
    </location>
</feature>